<keyword evidence="3" id="KW-1185">Reference proteome</keyword>
<dbReference type="PANTHER" id="PTHR18916">
    <property type="entry name" value="DYNACTIN 1-RELATED MICROTUBULE-BINDING"/>
    <property type="match status" value="1"/>
</dbReference>
<gene>
    <name evidence="2" type="ORF">VTJ49DRAFT_5586</name>
</gene>
<dbReference type="Proteomes" id="UP001583172">
    <property type="component" value="Unassembled WGS sequence"/>
</dbReference>
<dbReference type="Pfam" id="PF01302">
    <property type="entry name" value="CAP_GLY"/>
    <property type="match status" value="1"/>
</dbReference>
<dbReference type="SMART" id="SM01052">
    <property type="entry name" value="CAP_GLY"/>
    <property type="match status" value="1"/>
</dbReference>
<comment type="caution">
    <text evidence="2">The sequence shown here is derived from an EMBL/GenBank/DDBJ whole genome shotgun (WGS) entry which is preliminary data.</text>
</comment>
<organism evidence="2 3">
    <name type="scientific">Humicola insolens</name>
    <name type="common">Soft-rot fungus</name>
    <dbReference type="NCBI Taxonomy" id="85995"/>
    <lineage>
        <taxon>Eukaryota</taxon>
        <taxon>Fungi</taxon>
        <taxon>Dikarya</taxon>
        <taxon>Ascomycota</taxon>
        <taxon>Pezizomycotina</taxon>
        <taxon>Sordariomycetes</taxon>
        <taxon>Sordariomycetidae</taxon>
        <taxon>Sordariales</taxon>
        <taxon>Chaetomiaceae</taxon>
        <taxon>Mycothermus</taxon>
    </lineage>
</organism>
<dbReference type="InterPro" id="IPR000938">
    <property type="entry name" value="CAP-Gly_domain"/>
</dbReference>
<proteinExistence type="predicted"/>
<reference evidence="2 3" key="1">
    <citation type="journal article" date="2024" name="Commun. Biol.">
        <title>Comparative genomic analysis of thermophilic fungi reveals convergent evolutionary adaptations and gene losses.</title>
        <authorList>
            <person name="Steindorff A.S."/>
            <person name="Aguilar-Pontes M.V."/>
            <person name="Robinson A.J."/>
            <person name="Andreopoulos B."/>
            <person name="LaButti K."/>
            <person name="Kuo A."/>
            <person name="Mondo S."/>
            <person name="Riley R."/>
            <person name="Otillar R."/>
            <person name="Haridas S."/>
            <person name="Lipzen A."/>
            <person name="Grimwood J."/>
            <person name="Schmutz J."/>
            <person name="Clum A."/>
            <person name="Reid I.D."/>
            <person name="Moisan M.C."/>
            <person name="Butler G."/>
            <person name="Nguyen T.T.M."/>
            <person name="Dewar K."/>
            <person name="Conant G."/>
            <person name="Drula E."/>
            <person name="Henrissat B."/>
            <person name="Hansel C."/>
            <person name="Singer S."/>
            <person name="Hutchinson M.I."/>
            <person name="de Vries R.P."/>
            <person name="Natvig D.O."/>
            <person name="Powell A.J."/>
            <person name="Tsang A."/>
            <person name="Grigoriev I.V."/>
        </authorList>
    </citation>
    <scope>NUCLEOTIDE SEQUENCE [LARGE SCALE GENOMIC DNA]</scope>
    <source>
        <strain evidence="2 3">CBS 620.91</strain>
    </source>
</reference>
<dbReference type="SUPFAM" id="SSF74924">
    <property type="entry name" value="Cap-Gly domain"/>
    <property type="match status" value="1"/>
</dbReference>
<name>A0ABR3VLQ1_HUMIN</name>
<dbReference type="InterPro" id="IPR036859">
    <property type="entry name" value="CAP-Gly_dom_sf"/>
</dbReference>
<sequence>MSTAELTISREAMLSDGRVGTIRFVGQTEFAPGLAYWQLASKPRLLAAGQQVLLNDGREGTVRFVGQTEFAPGLWIGVELPDGSGKNDGAVQGKRYFTCPPEHGIFVRPAALKLSQEPAVIPALARPQPTSKARALVSLPVWYPGRP</sequence>
<dbReference type="EMBL" id="JAZGSY010000047">
    <property type="protein sequence ID" value="KAL1842305.1"/>
    <property type="molecule type" value="Genomic_DNA"/>
</dbReference>
<evidence type="ECO:0000259" key="1">
    <source>
        <dbReference type="PROSITE" id="PS50245"/>
    </source>
</evidence>
<evidence type="ECO:0000313" key="3">
    <source>
        <dbReference type="Proteomes" id="UP001583172"/>
    </source>
</evidence>
<evidence type="ECO:0000313" key="2">
    <source>
        <dbReference type="EMBL" id="KAL1842305.1"/>
    </source>
</evidence>
<feature type="domain" description="CAP-Gly" evidence="1">
    <location>
        <begin position="66"/>
        <end position="108"/>
    </location>
</feature>
<dbReference type="Gene3D" id="2.30.30.190">
    <property type="entry name" value="CAP Gly-rich-like domain"/>
    <property type="match status" value="1"/>
</dbReference>
<accession>A0ABR3VLQ1</accession>
<dbReference type="PROSITE" id="PS50245">
    <property type="entry name" value="CAP_GLY_2"/>
    <property type="match status" value="1"/>
</dbReference>
<protein>
    <recommendedName>
        <fullName evidence="1">CAP-Gly domain-containing protein</fullName>
    </recommendedName>
</protein>
<dbReference type="PROSITE" id="PS00845">
    <property type="entry name" value="CAP_GLY_1"/>
    <property type="match status" value="1"/>
</dbReference>